<evidence type="ECO:0000256" key="2">
    <source>
        <dbReference type="ARBA" id="ARBA00008361"/>
    </source>
</evidence>
<dbReference type="eggNOG" id="ENOG502QW24">
    <property type="taxonomic scope" value="Eukaryota"/>
</dbReference>
<dbReference type="RefSeq" id="XP_010270313.1">
    <property type="nucleotide sequence ID" value="XM_010272011.1"/>
</dbReference>
<proteinExistence type="inferred from homology"/>
<dbReference type="EC" id="2.1.1.-" evidence="10"/>
<dbReference type="OMA" id="VWYVDLR"/>
<gene>
    <name evidence="12" type="primary">LOC104606687</name>
</gene>
<dbReference type="FunFam" id="3.40.50.150:FF:000043">
    <property type="entry name" value="probable methyltransferase PMT3"/>
    <property type="match status" value="1"/>
</dbReference>
<keyword evidence="4 10" id="KW-0808">Transferase</keyword>
<feature type="transmembrane region" description="Helical" evidence="10">
    <location>
        <begin position="12"/>
        <end position="32"/>
    </location>
</feature>
<comment type="similarity">
    <text evidence="2 10">Belongs to the methyltransferase superfamily.</text>
</comment>
<evidence type="ECO:0000256" key="4">
    <source>
        <dbReference type="ARBA" id="ARBA00022679"/>
    </source>
</evidence>
<dbReference type="PANTHER" id="PTHR10108">
    <property type="entry name" value="SAM-DEPENDENT METHYLTRANSFERASE"/>
    <property type="match status" value="1"/>
</dbReference>
<organism evidence="11 12">
    <name type="scientific">Nelumbo nucifera</name>
    <name type="common">Sacred lotus</name>
    <dbReference type="NCBI Taxonomy" id="4432"/>
    <lineage>
        <taxon>Eukaryota</taxon>
        <taxon>Viridiplantae</taxon>
        <taxon>Streptophyta</taxon>
        <taxon>Embryophyta</taxon>
        <taxon>Tracheophyta</taxon>
        <taxon>Spermatophyta</taxon>
        <taxon>Magnoliopsida</taxon>
        <taxon>Proteales</taxon>
        <taxon>Nelumbonaceae</taxon>
        <taxon>Nelumbo</taxon>
    </lineage>
</organism>
<keyword evidence="6 10" id="KW-0735">Signal-anchor</keyword>
<dbReference type="KEGG" id="nnu:104606687"/>
<dbReference type="Pfam" id="PF03141">
    <property type="entry name" value="Methyltransf_29"/>
    <property type="match status" value="1"/>
</dbReference>
<keyword evidence="8 10" id="KW-0472">Membrane</keyword>
<protein>
    <recommendedName>
        <fullName evidence="10">Methyltransferase</fullName>
        <ecNumber evidence="10">2.1.1.-</ecNumber>
    </recommendedName>
</protein>
<keyword evidence="9 10" id="KW-0325">Glycoprotein</keyword>
<dbReference type="GeneID" id="104606687"/>
<reference evidence="12" key="1">
    <citation type="submission" date="2025-08" db="UniProtKB">
        <authorList>
            <consortium name="RefSeq"/>
        </authorList>
    </citation>
    <scope>IDENTIFICATION</scope>
</reference>
<evidence type="ECO:0000313" key="12">
    <source>
        <dbReference type="RefSeq" id="XP_010270313.1"/>
    </source>
</evidence>
<evidence type="ECO:0000256" key="9">
    <source>
        <dbReference type="ARBA" id="ARBA00023180"/>
    </source>
</evidence>
<evidence type="ECO:0000256" key="3">
    <source>
        <dbReference type="ARBA" id="ARBA00022603"/>
    </source>
</evidence>
<evidence type="ECO:0000256" key="8">
    <source>
        <dbReference type="ARBA" id="ARBA00023136"/>
    </source>
</evidence>
<evidence type="ECO:0000256" key="6">
    <source>
        <dbReference type="ARBA" id="ARBA00022968"/>
    </source>
</evidence>
<evidence type="ECO:0000256" key="10">
    <source>
        <dbReference type="RuleBase" id="RU366043"/>
    </source>
</evidence>
<name>A0A1U8B3N2_NELNU</name>
<dbReference type="GO" id="GO:0000139">
    <property type="term" value="C:Golgi membrane"/>
    <property type="evidence" value="ECO:0007669"/>
    <property type="project" value="UniProtKB-SubCell"/>
</dbReference>
<evidence type="ECO:0000313" key="11">
    <source>
        <dbReference type="Proteomes" id="UP000189703"/>
    </source>
</evidence>
<keyword evidence="5 10" id="KW-0812">Transmembrane</keyword>
<dbReference type="GO" id="GO:0005737">
    <property type="term" value="C:cytoplasm"/>
    <property type="evidence" value="ECO:0000318"/>
    <property type="project" value="GO_Central"/>
</dbReference>
<evidence type="ECO:0000256" key="1">
    <source>
        <dbReference type="ARBA" id="ARBA00004323"/>
    </source>
</evidence>
<dbReference type="Gene3D" id="3.40.50.150">
    <property type="entry name" value="Vaccinia Virus protein VP39"/>
    <property type="match status" value="1"/>
</dbReference>
<keyword evidence="3 10" id="KW-0489">Methyltransferase</keyword>
<dbReference type="InterPro" id="IPR004159">
    <property type="entry name" value="Put_SAM_MeTrfase"/>
</dbReference>
<dbReference type="InterPro" id="IPR029063">
    <property type="entry name" value="SAM-dependent_MTases_sf"/>
</dbReference>
<dbReference type="AlphaFoldDB" id="A0A1U8B3N2"/>
<dbReference type="GO" id="GO:0032259">
    <property type="term" value="P:methylation"/>
    <property type="evidence" value="ECO:0007669"/>
    <property type="project" value="UniProtKB-KW"/>
</dbReference>
<dbReference type="Proteomes" id="UP000189703">
    <property type="component" value="Unplaced"/>
</dbReference>
<comment type="subcellular location">
    <subcellularLocation>
        <location evidence="1">Golgi apparatus membrane</location>
        <topology evidence="1">Single-pass type II membrane protein</topology>
    </subcellularLocation>
    <subcellularLocation>
        <location evidence="10">Membrane</location>
        <topology evidence="10">Single-pass type II membrane protein</topology>
    </subcellularLocation>
</comment>
<dbReference type="OrthoDB" id="2013972at2759"/>
<keyword evidence="11" id="KW-1185">Reference proteome</keyword>
<dbReference type="SUPFAM" id="SSF53335">
    <property type="entry name" value="S-adenosyl-L-methionine-dependent methyltransferases"/>
    <property type="match status" value="2"/>
</dbReference>
<evidence type="ECO:0000256" key="5">
    <source>
        <dbReference type="ARBA" id="ARBA00022692"/>
    </source>
</evidence>
<dbReference type="PANTHER" id="PTHR10108:SF1144">
    <property type="entry name" value="METHYLTRANSFERASE PMT10-RELATED"/>
    <property type="match status" value="1"/>
</dbReference>
<accession>A0A1U8B3N2</accession>
<dbReference type="FunCoup" id="A0A1U8B3N2">
    <property type="interactions" value="2974"/>
</dbReference>
<dbReference type="STRING" id="4432.A0A1U8B3N2"/>
<evidence type="ECO:0000256" key="7">
    <source>
        <dbReference type="ARBA" id="ARBA00022989"/>
    </source>
</evidence>
<sequence length="683" mass="77293">MKGFNIPEFLRASFFTKVSAFALISFALFYLGRHYSDGYQQLIYFSSHQQNPVVAQTPSVALSPNANKTFGLASITPNQTLETTNPPLPPPLLPTLTLPPPPPPAAVDKTGILDETGTMSEEFEVGEFDPELIQSLGNLSRQDGRGDDGNGGSSGEVKVKLKIERFELCPESMTEYIPCLDNVEEIQKLNSTEKGEKYERHCPGEGKGLNCLVPAPKDYKIPIPWPKSRDVVWFSNVPHTRLVDDKGGQNWILKENDKFKFPGGGTQFIHGADQYLDQISQMVPDIAFGRHTRVALDIGCGVASFGAFLLARNVTTLSIAPKDVHENQIQFALERGVPAMVAAFATHRLLYPSQAFDLIHCSRCRINWTRDDGILLLEVNRMLRAGGYFAWAAQPVYKHEENLQEQWKEMEDLTLRLCWELVKKKGYIAIWRKPLNNSCYISRDVGAQPPLCDPSDNPDNVWYVGLKACITQLPENGYGANVTSWPARLHYPPDRLQSIELDAYISRKELFRAESRYWYDIIESYVRAYHWKTLKLRNVMDMRAGFGGFAAALHDLEIDCWVMNVVPASGPNTLSVIYDRGFIGVMHDWCEPFDTYPRTYDLLHASGLFSIEQKRCNISTIMLEMDRILRPGGRVYIRDLRSVIDELQEISTAMGWHAVIYDTAEGPHASWRILMCEKYLLRP</sequence>
<keyword evidence="7 10" id="KW-1133">Transmembrane helix</keyword>
<dbReference type="GO" id="GO:0008168">
    <property type="term" value="F:methyltransferase activity"/>
    <property type="evidence" value="ECO:0007669"/>
    <property type="project" value="UniProtKB-UniRule"/>
</dbReference>